<protein>
    <recommendedName>
        <fullName evidence="2">PHD-type zinc finger plants domain-containing protein</fullName>
    </recommendedName>
</protein>
<comment type="caution">
    <text evidence="3">The sequence shown here is derived from an EMBL/GenBank/DDBJ whole genome shotgun (WGS) entry which is preliminary data.</text>
</comment>
<feature type="region of interest" description="Disordered" evidence="1">
    <location>
        <begin position="85"/>
        <end position="148"/>
    </location>
</feature>
<evidence type="ECO:0000256" key="1">
    <source>
        <dbReference type="SAM" id="MobiDB-lite"/>
    </source>
</evidence>
<sequence>MVASKRGRDTHGYGGDQDGSDTLTNTTQTTNVVCCMCGDTGISEEIFRCKICKFRSQHKYCSNQYPTLVTYTACNWCLHTPKPISGNSSNSSSSHKKIVSNDRRDRTVKNKRNPNEKTLKKLNGSLPEDLPETPRRKRVASDEAAEKNQVVLRKSKSENHIGKTKQGFRTKVRRYRLLEEVL</sequence>
<dbReference type="InterPro" id="IPR056874">
    <property type="entry name" value="PHD_dom_pln"/>
</dbReference>
<accession>A0A2U1P0B0</accession>
<evidence type="ECO:0000313" key="4">
    <source>
        <dbReference type="Proteomes" id="UP000245207"/>
    </source>
</evidence>
<proteinExistence type="predicted"/>
<organism evidence="3 4">
    <name type="scientific">Artemisia annua</name>
    <name type="common">Sweet wormwood</name>
    <dbReference type="NCBI Taxonomy" id="35608"/>
    <lineage>
        <taxon>Eukaryota</taxon>
        <taxon>Viridiplantae</taxon>
        <taxon>Streptophyta</taxon>
        <taxon>Embryophyta</taxon>
        <taxon>Tracheophyta</taxon>
        <taxon>Spermatophyta</taxon>
        <taxon>Magnoliopsida</taxon>
        <taxon>eudicotyledons</taxon>
        <taxon>Gunneridae</taxon>
        <taxon>Pentapetalae</taxon>
        <taxon>asterids</taxon>
        <taxon>campanulids</taxon>
        <taxon>Asterales</taxon>
        <taxon>Asteraceae</taxon>
        <taxon>Asteroideae</taxon>
        <taxon>Anthemideae</taxon>
        <taxon>Artemisiinae</taxon>
        <taxon>Artemisia</taxon>
    </lineage>
</organism>
<evidence type="ECO:0000313" key="3">
    <source>
        <dbReference type="EMBL" id="PWA79157.1"/>
    </source>
</evidence>
<dbReference type="Pfam" id="PF25054">
    <property type="entry name" value="PHD_pln"/>
    <property type="match status" value="1"/>
</dbReference>
<dbReference type="OrthoDB" id="1935489at2759"/>
<gene>
    <name evidence="3" type="ORF">CTI12_AA208180</name>
</gene>
<dbReference type="PANTHER" id="PTHR33779">
    <property type="entry name" value="EXPRESSED PROTEIN"/>
    <property type="match status" value="1"/>
</dbReference>
<keyword evidence="4" id="KW-1185">Reference proteome</keyword>
<name>A0A2U1P0B0_ARTAN</name>
<feature type="region of interest" description="Disordered" evidence="1">
    <location>
        <begin position="1"/>
        <end position="22"/>
    </location>
</feature>
<feature type="domain" description="PHD-type zinc finger plants" evidence="2">
    <location>
        <begin position="35"/>
        <end position="77"/>
    </location>
</feature>
<feature type="compositionally biased region" description="Basic and acidic residues" evidence="1">
    <location>
        <begin position="1"/>
        <end position="11"/>
    </location>
</feature>
<feature type="compositionally biased region" description="Basic and acidic residues" evidence="1">
    <location>
        <begin position="99"/>
        <end position="119"/>
    </location>
</feature>
<reference evidence="3 4" key="1">
    <citation type="journal article" date="2018" name="Mol. Plant">
        <title>The genome of Artemisia annua provides insight into the evolution of Asteraceae family and artemisinin biosynthesis.</title>
        <authorList>
            <person name="Shen Q."/>
            <person name="Zhang L."/>
            <person name="Liao Z."/>
            <person name="Wang S."/>
            <person name="Yan T."/>
            <person name="Shi P."/>
            <person name="Liu M."/>
            <person name="Fu X."/>
            <person name="Pan Q."/>
            <person name="Wang Y."/>
            <person name="Lv Z."/>
            <person name="Lu X."/>
            <person name="Zhang F."/>
            <person name="Jiang W."/>
            <person name="Ma Y."/>
            <person name="Chen M."/>
            <person name="Hao X."/>
            <person name="Li L."/>
            <person name="Tang Y."/>
            <person name="Lv G."/>
            <person name="Zhou Y."/>
            <person name="Sun X."/>
            <person name="Brodelius P.E."/>
            <person name="Rose J.K.C."/>
            <person name="Tang K."/>
        </authorList>
    </citation>
    <scope>NUCLEOTIDE SEQUENCE [LARGE SCALE GENOMIC DNA]</scope>
    <source>
        <strain evidence="4">cv. Huhao1</strain>
        <tissue evidence="3">Leaf</tissue>
    </source>
</reference>
<dbReference type="EMBL" id="PKPP01001894">
    <property type="protein sequence ID" value="PWA79157.1"/>
    <property type="molecule type" value="Genomic_DNA"/>
</dbReference>
<evidence type="ECO:0000259" key="2">
    <source>
        <dbReference type="Pfam" id="PF25054"/>
    </source>
</evidence>
<dbReference type="Proteomes" id="UP000245207">
    <property type="component" value="Unassembled WGS sequence"/>
</dbReference>
<dbReference type="AlphaFoldDB" id="A0A2U1P0B0"/>
<dbReference type="PANTHER" id="PTHR33779:SF1">
    <property type="entry name" value="EXPRESSED PROTEIN"/>
    <property type="match status" value="1"/>
</dbReference>
<dbReference type="STRING" id="35608.A0A2U1P0B0"/>